<feature type="transmembrane region" description="Helical" evidence="10">
    <location>
        <begin position="493"/>
        <end position="514"/>
    </location>
</feature>
<dbReference type="EMBL" id="JABXWR010000001">
    <property type="protein sequence ID" value="NVO67026.1"/>
    <property type="molecule type" value="Genomic_DNA"/>
</dbReference>
<dbReference type="Gene3D" id="3.30.70.2750">
    <property type="match status" value="1"/>
</dbReference>
<feature type="transmembrane region" description="Helical" evidence="10">
    <location>
        <begin position="586"/>
        <end position="614"/>
    </location>
</feature>
<keyword evidence="12" id="KW-1185">Reference proteome</keyword>
<evidence type="ECO:0000256" key="10">
    <source>
        <dbReference type="RuleBase" id="RU361189"/>
    </source>
</evidence>
<feature type="transmembrane region" description="Helical" evidence="10">
    <location>
        <begin position="364"/>
        <end position="394"/>
    </location>
</feature>
<dbReference type="GO" id="GO:0046961">
    <property type="term" value="F:proton-transporting ATPase activity, rotational mechanism"/>
    <property type="evidence" value="ECO:0007669"/>
    <property type="project" value="InterPro"/>
</dbReference>
<evidence type="ECO:0000256" key="5">
    <source>
        <dbReference type="ARBA" id="ARBA00022989"/>
    </source>
</evidence>
<dbReference type="Gene3D" id="3.30.70.2170">
    <property type="match status" value="1"/>
</dbReference>
<comment type="function">
    <text evidence="8">Component of the A-type ATP synthase that produces ATP from ADP in the presence of a proton gradient across the membrane.</text>
</comment>
<dbReference type="GO" id="GO:0016471">
    <property type="term" value="C:vacuolar proton-transporting V-type ATPase complex"/>
    <property type="evidence" value="ECO:0007669"/>
    <property type="project" value="TreeGrafter"/>
</dbReference>
<dbReference type="RefSeq" id="WP_176788661.1">
    <property type="nucleotide sequence ID" value="NZ_JABXWR010000001.1"/>
</dbReference>
<keyword evidence="4 10" id="KW-0812">Transmembrane</keyword>
<name>A0A7K4HP22_9EURY</name>
<comment type="caution">
    <text evidence="11">The sequence shown here is derived from an EMBL/GenBank/DDBJ whole genome shotgun (WGS) entry which is preliminary data.</text>
</comment>
<evidence type="ECO:0000256" key="6">
    <source>
        <dbReference type="ARBA" id="ARBA00023065"/>
    </source>
</evidence>
<evidence type="ECO:0000256" key="7">
    <source>
        <dbReference type="ARBA" id="ARBA00023136"/>
    </source>
</evidence>
<dbReference type="AlphaFoldDB" id="A0A7K4HP22"/>
<dbReference type="GO" id="GO:0051117">
    <property type="term" value="F:ATPase binding"/>
    <property type="evidence" value="ECO:0007669"/>
    <property type="project" value="TreeGrafter"/>
</dbReference>
<feature type="transmembrane region" description="Helical" evidence="10">
    <location>
        <begin position="453"/>
        <end position="473"/>
    </location>
</feature>
<dbReference type="OrthoDB" id="85892at2157"/>
<dbReference type="GO" id="GO:0007035">
    <property type="term" value="P:vacuolar acidification"/>
    <property type="evidence" value="ECO:0007669"/>
    <property type="project" value="TreeGrafter"/>
</dbReference>
<evidence type="ECO:0000313" key="12">
    <source>
        <dbReference type="Proteomes" id="UP000570823"/>
    </source>
</evidence>
<gene>
    <name evidence="11" type="ORF">HWN36_06830</name>
</gene>
<evidence type="ECO:0000256" key="4">
    <source>
        <dbReference type="ARBA" id="ARBA00022692"/>
    </source>
</evidence>
<organism evidence="11 12">
    <name type="scientific">Methanofollis tationis</name>
    <dbReference type="NCBI Taxonomy" id="81417"/>
    <lineage>
        <taxon>Archaea</taxon>
        <taxon>Methanobacteriati</taxon>
        <taxon>Methanobacteriota</taxon>
        <taxon>Stenosarchaea group</taxon>
        <taxon>Methanomicrobia</taxon>
        <taxon>Methanomicrobiales</taxon>
        <taxon>Methanomicrobiaceae</taxon>
        <taxon>Methanofollis</taxon>
    </lineage>
</organism>
<feature type="transmembrane region" description="Helical" evidence="10">
    <location>
        <begin position="558"/>
        <end position="580"/>
    </location>
</feature>
<evidence type="ECO:0000313" key="11">
    <source>
        <dbReference type="EMBL" id="NVO67026.1"/>
    </source>
</evidence>
<evidence type="ECO:0000256" key="3">
    <source>
        <dbReference type="ARBA" id="ARBA00022448"/>
    </source>
</evidence>
<comment type="subcellular location">
    <subcellularLocation>
        <location evidence="1">Membrane</location>
        <topology evidence="1">Multi-pass membrane protein</topology>
    </subcellularLocation>
</comment>
<comment type="similarity">
    <text evidence="2 10">Belongs to the V-ATPase 116 kDa subunit family.</text>
</comment>
<proteinExistence type="inferred from homology"/>
<dbReference type="PANTHER" id="PTHR11629">
    <property type="entry name" value="VACUOLAR PROTON ATPASES"/>
    <property type="match status" value="1"/>
</dbReference>
<evidence type="ECO:0000256" key="9">
    <source>
        <dbReference type="ARBA" id="ARBA00068671"/>
    </source>
</evidence>
<dbReference type="Gene3D" id="1.20.1460.20">
    <property type="match status" value="1"/>
</dbReference>
<dbReference type="PANTHER" id="PTHR11629:SF63">
    <property type="entry name" value="V-TYPE PROTON ATPASE SUBUNIT A"/>
    <property type="match status" value="1"/>
</dbReference>
<accession>A0A7K4HP22</accession>
<evidence type="ECO:0000256" key="2">
    <source>
        <dbReference type="ARBA" id="ARBA00009904"/>
    </source>
</evidence>
<feature type="transmembrane region" description="Helical" evidence="10">
    <location>
        <begin position="520"/>
        <end position="546"/>
    </location>
</feature>
<dbReference type="InterPro" id="IPR002490">
    <property type="entry name" value="V-ATPase_116kDa_su"/>
</dbReference>
<keyword evidence="7 10" id="KW-0472">Membrane</keyword>
<evidence type="ECO:0000256" key="1">
    <source>
        <dbReference type="ARBA" id="ARBA00004141"/>
    </source>
</evidence>
<dbReference type="Proteomes" id="UP000570823">
    <property type="component" value="Unassembled WGS sequence"/>
</dbReference>
<keyword evidence="6 10" id="KW-0406">Ion transport</keyword>
<sequence length="650" mass="68590">MRRLTVGVHTGAYEPCIAALQEAGAVELEAAGDVDGLQGLISPRPRSERIPAIATERARLERCIEALESILPETNPIREIFFPTTPSRVPVAVRGADAVLADAGGLHGVIERVLALKTEDGAIAGRLERIDEEEEMLGYLLPFGIDLAWLGSSRFLEVRAGTIPAGECREIEAYLAGHMPDLAAWFCLCGIGENPTVALTTAHPTAAAQVDAVLRKLAFREFAPGIQEGAPEEGLARLAGERTALLRKREEIVADLTAIAAGHLTAMRALAEELAFLREREEAARLMGGTAGMTVLHGWVREDEADGVASVCERATDGLAFCIFDPPGEDAPVAFDHPGWLAPFGFLTATFGTPAYGSVDPTLFLAPVLVLTFGIMLGDAGYGILLALLAALVLRGAGRTPGTVRDLALVLFACGISGTIFGVLMGGFFGDLLPRLFGIQAPFAVIEPLKDPIAILLLALAIGIAHLNLGLAIAAREHLRTGNLREMVLSEGVWFVIQPCAAVILLTFFGWGTFPGPAVALAWAGAGLGIAGVMIGEGPLGFFSLTGFLGDWLSYARILALALATGGIAMMINILAGMIAAVHPALVVLAVVFAVAGHAGNLVLQALGGFIHALRLQYVEFFGRFFRSGGRPFRPFAARRTFTEVTGGDE</sequence>
<keyword evidence="3 10" id="KW-0813">Transport</keyword>
<dbReference type="Pfam" id="PF01496">
    <property type="entry name" value="V_ATPase_I"/>
    <property type="match status" value="1"/>
</dbReference>
<protein>
    <recommendedName>
        <fullName evidence="9 10">A-type ATP synthase subunit I</fullName>
    </recommendedName>
</protein>
<keyword evidence="5 10" id="KW-1133">Transmembrane helix</keyword>
<feature type="transmembrane region" description="Helical" evidence="10">
    <location>
        <begin position="406"/>
        <end position="429"/>
    </location>
</feature>
<dbReference type="GO" id="GO:0033179">
    <property type="term" value="C:proton-transporting V-type ATPase, V0 domain"/>
    <property type="evidence" value="ECO:0007669"/>
    <property type="project" value="InterPro"/>
</dbReference>
<evidence type="ECO:0000256" key="8">
    <source>
        <dbReference type="ARBA" id="ARBA00059506"/>
    </source>
</evidence>
<reference evidence="11 12" key="1">
    <citation type="submission" date="2020-06" db="EMBL/GenBank/DDBJ databases">
        <title>Methanofollis fontis sp. nov., a methanogen isolated from marine sediments near a cold seep at Four-Way Closure Ridge offshore southwestern Taiwan.</title>
        <authorList>
            <person name="Chen S.-C."/>
            <person name="Teng N.-H."/>
            <person name="Lin Y.-S."/>
            <person name="Lai M.-C."/>
            <person name="Chen H.-H."/>
            <person name="Wang C.-C."/>
        </authorList>
    </citation>
    <scope>NUCLEOTIDE SEQUENCE [LARGE SCALE GENOMIC DNA]</scope>
    <source>
        <strain evidence="11 12">DSM 2702</strain>
    </source>
</reference>